<dbReference type="PATRIC" id="fig|1249552.3.peg.128"/>
<feature type="transmembrane region" description="Helical" evidence="9">
    <location>
        <begin position="12"/>
        <end position="36"/>
    </location>
</feature>
<gene>
    <name evidence="11" type="ORF">PS2015_126</name>
</gene>
<evidence type="ECO:0000259" key="10">
    <source>
        <dbReference type="Pfam" id="PF01494"/>
    </source>
</evidence>
<dbReference type="GO" id="GO:0019168">
    <property type="term" value="F:2-polyprenylphenol 6-hydroxylase activity"/>
    <property type="evidence" value="ECO:0007669"/>
    <property type="project" value="TreeGrafter"/>
</dbReference>
<dbReference type="PRINTS" id="PR00420">
    <property type="entry name" value="RNGMNOXGNASE"/>
</dbReference>
<keyword evidence="12" id="KW-1185">Reference proteome</keyword>
<feature type="domain" description="FAD-binding" evidence="10">
    <location>
        <begin position="10"/>
        <end position="356"/>
    </location>
</feature>
<dbReference type="GO" id="GO:0110142">
    <property type="term" value="C:ubiquinone biosynthesis complex"/>
    <property type="evidence" value="ECO:0007669"/>
    <property type="project" value="UniProtKB-ARBA"/>
</dbReference>
<evidence type="ECO:0000256" key="2">
    <source>
        <dbReference type="ARBA" id="ARBA00004749"/>
    </source>
</evidence>
<dbReference type="STRING" id="1249552.PS2015_126"/>
<keyword evidence="6" id="KW-0560">Oxidoreductase</keyword>
<reference evidence="11 12" key="1">
    <citation type="submission" date="2015-11" db="EMBL/GenBank/DDBJ databases">
        <authorList>
            <person name="Zhang Y."/>
            <person name="Guo Z."/>
        </authorList>
    </citation>
    <scope>NUCLEOTIDE SEQUENCE [LARGE SCALE GENOMIC DNA]</scope>
    <source>
        <strain evidence="11 12">KCTC 32221</strain>
    </source>
</reference>
<dbReference type="InterPro" id="IPR002938">
    <property type="entry name" value="FAD-bd"/>
</dbReference>
<dbReference type="GO" id="GO:0006744">
    <property type="term" value="P:ubiquinone biosynthetic process"/>
    <property type="evidence" value="ECO:0007669"/>
    <property type="project" value="UniProtKB-UniPathway"/>
</dbReference>
<dbReference type="InterPro" id="IPR018168">
    <property type="entry name" value="Ubi_Hdrlase_CS"/>
</dbReference>
<comment type="subunit">
    <text evidence="8">Component of the Ubi complex metabolon, which regroups five ubiquinone biosynthesis proteins (UbiE, UbiF, UbiG, UbiH and UbiI) and two accessory factors (UbiK and the lipid-binding protein UbiJ).</text>
</comment>
<keyword evidence="7" id="KW-0503">Monooxygenase</keyword>
<evidence type="ECO:0000256" key="7">
    <source>
        <dbReference type="ARBA" id="ARBA00023033"/>
    </source>
</evidence>
<evidence type="ECO:0000256" key="9">
    <source>
        <dbReference type="SAM" id="Phobius"/>
    </source>
</evidence>
<evidence type="ECO:0000313" key="11">
    <source>
        <dbReference type="EMBL" id="ALO44822.1"/>
    </source>
</evidence>
<dbReference type="InterPro" id="IPR051205">
    <property type="entry name" value="UbiH/COQ6_monooxygenase"/>
</dbReference>
<evidence type="ECO:0000256" key="4">
    <source>
        <dbReference type="ARBA" id="ARBA00022630"/>
    </source>
</evidence>
<dbReference type="SUPFAM" id="SSF51905">
    <property type="entry name" value="FAD/NAD(P)-binding domain"/>
    <property type="match status" value="1"/>
</dbReference>
<keyword evidence="9" id="KW-0812">Transmembrane</keyword>
<dbReference type="Gene3D" id="3.50.50.60">
    <property type="entry name" value="FAD/NAD(P)-binding domain"/>
    <property type="match status" value="2"/>
</dbReference>
<name>A0A0S2K908_9GAMM</name>
<dbReference type="NCBIfam" id="TIGR01988">
    <property type="entry name" value="Ubi-OHases"/>
    <property type="match status" value="1"/>
</dbReference>
<comment type="cofactor">
    <cofactor evidence="1">
        <name>FAD</name>
        <dbReference type="ChEBI" id="CHEBI:57692"/>
    </cofactor>
</comment>
<dbReference type="Pfam" id="PF01494">
    <property type="entry name" value="FAD_binding_3"/>
    <property type="match status" value="1"/>
</dbReference>
<dbReference type="PANTHER" id="PTHR43876:SF7">
    <property type="entry name" value="UBIQUINONE BIOSYNTHESIS MONOOXYGENASE COQ6, MITOCHONDRIAL"/>
    <property type="match status" value="1"/>
</dbReference>
<protein>
    <submittedName>
        <fullName evidence="11">2-octaprenyl-3-methyl-6-methoxy-1,4-benzoquinol hydroxylase</fullName>
    </submittedName>
</protein>
<dbReference type="Proteomes" id="UP000065641">
    <property type="component" value="Chromosome"/>
</dbReference>
<dbReference type="KEGG" id="pspi:PS2015_126"/>
<keyword evidence="5" id="KW-0274">FAD</keyword>
<organism evidence="11 12">
    <name type="scientific">Pseudohongiella spirulinae</name>
    <dbReference type="NCBI Taxonomy" id="1249552"/>
    <lineage>
        <taxon>Bacteria</taxon>
        <taxon>Pseudomonadati</taxon>
        <taxon>Pseudomonadota</taxon>
        <taxon>Gammaproteobacteria</taxon>
        <taxon>Pseudomonadales</taxon>
        <taxon>Pseudohongiellaceae</taxon>
        <taxon>Pseudohongiella</taxon>
    </lineage>
</organism>
<comment type="similarity">
    <text evidence="3">Belongs to the UbiH/COQ6 family.</text>
</comment>
<sequence length="404" mass="44352">MGQAEQQSFDIIIVGAGMVGATAALALAGSGVRLALLDARPLPTVNQLADNEFDARVSAITHGSQRLFEELQVWPQIQQQRACAYTHMHVREADGTGSIDFDASEVHSDSLGHIIENRVIAQALYAKIEACSNIEVLAPARVSALEKDAEGKYLLRTVEAGDLKAELIVAADGATSPLRALAGIKTREWDYAHQAIVTTVKTTLPHQHTARQIFMDTGVLAFLPLQGDEPDAQQFCSIVWSVQTERAGQLLAMDDEAFCRALTRASEQWLGKVEQSAGRYSFPLRQRHAADYHANNLVLIGDAAHSIHPLAGQGANLGLQDAQALSQELLRALRTGRKLSDPLVLARYQRRRQPHNLGMMAVMEGFKRLYAEQPLPVRWLRNTAMKAVNRLPLLKQQLVREALG</sequence>
<comment type="pathway">
    <text evidence="2">Cofactor biosynthesis; ubiquinone biosynthesis.</text>
</comment>
<dbReference type="GO" id="GO:0071949">
    <property type="term" value="F:FAD binding"/>
    <property type="evidence" value="ECO:0007669"/>
    <property type="project" value="InterPro"/>
</dbReference>
<dbReference type="EMBL" id="CP013189">
    <property type="protein sequence ID" value="ALO44822.1"/>
    <property type="molecule type" value="Genomic_DNA"/>
</dbReference>
<proteinExistence type="inferred from homology"/>
<dbReference type="PROSITE" id="PS01304">
    <property type="entry name" value="UBIH"/>
    <property type="match status" value="1"/>
</dbReference>
<evidence type="ECO:0000256" key="1">
    <source>
        <dbReference type="ARBA" id="ARBA00001974"/>
    </source>
</evidence>
<keyword evidence="9" id="KW-1133">Transmembrane helix</keyword>
<evidence type="ECO:0000256" key="8">
    <source>
        <dbReference type="ARBA" id="ARBA00065734"/>
    </source>
</evidence>
<dbReference type="InterPro" id="IPR010971">
    <property type="entry name" value="UbiH/COQ6"/>
</dbReference>
<evidence type="ECO:0000313" key="12">
    <source>
        <dbReference type="Proteomes" id="UP000065641"/>
    </source>
</evidence>
<dbReference type="InterPro" id="IPR036188">
    <property type="entry name" value="FAD/NAD-bd_sf"/>
</dbReference>
<dbReference type="UniPathway" id="UPA00232"/>
<evidence type="ECO:0000256" key="3">
    <source>
        <dbReference type="ARBA" id="ARBA00005349"/>
    </source>
</evidence>
<dbReference type="PANTHER" id="PTHR43876">
    <property type="entry name" value="UBIQUINONE BIOSYNTHESIS MONOOXYGENASE COQ6, MITOCHONDRIAL"/>
    <property type="match status" value="1"/>
</dbReference>
<evidence type="ECO:0000256" key="6">
    <source>
        <dbReference type="ARBA" id="ARBA00023002"/>
    </source>
</evidence>
<dbReference type="FunFam" id="3.50.50.60:FF:000021">
    <property type="entry name" value="Ubiquinone biosynthesis monooxygenase COQ6"/>
    <property type="match status" value="1"/>
</dbReference>
<dbReference type="RefSeq" id="WP_058020351.1">
    <property type="nucleotide sequence ID" value="NZ_CP013189.1"/>
</dbReference>
<keyword evidence="4" id="KW-0285">Flavoprotein</keyword>
<keyword evidence="9" id="KW-0472">Membrane</keyword>
<accession>A0A0S2K908</accession>
<evidence type="ECO:0000256" key="5">
    <source>
        <dbReference type="ARBA" id="ARBA00022827"/>
    </source>
</evidence>
<dbReference type="AlphaFoldDB" id="A0A0S2K908"/>
<dbReference type="OrthoDB" id="9769565at2"/>